<dbReference type="AlphaFoldDB" id="W1WDV6"/>
<name>W1WDV6_9ZZZZ</name>
<accession>W1WDV6</accession>
<organism evidence="1">
    <name type="scientific">human gut metagenome</name>
    <dbReference type="NCBI Taxonomy" id="408170"/>
    <lineage>
        <taxon>unclassified sequences</taxon>
        <taxon>metagenomes</taxon>
        <taxon>organismal metagenomes</taxon>
    </lineage>
</organism>
<evidence type="ECO:0000313" key="1">
    <source>
        <dbReference type="EMBL" id="ETJ16328.1"/>
    </source>
</evidence>
<protein>
    <submittedName>
        <fullName evidence="1">Uncharacterized protein</fullName>
    </submittedName>
</protein>
<reference evidence="1" key="1">
    <citation type="submission" date="2013-12" db="EMBL/GenBank/DDBJ databases">
        <title>A Varibaculum cambriense genome reconstructed from a premature infant gut community with otherwise low bacterial novelty that shifts toward anaerobic metabolism during the third week of life.</title>
        <authorList>
            <person name="Brown C.T."/>
            <person name="Sharon I."/>
            <person name="Thomas B.C."/>
            <person name="Castelle C.J."/>
            <person name="Morowitz M.J."/>
            <person name="Banfield J.F."/>
        </authorList>
    </citation>
    <scope>NUCLEOTIDE SEQUENCE</scope>
</reference>
<comment type="caution">
    <text evidence="1">The sequence shown here is derived from an EMBL/GenBank/DDBJ whole genome shotgun (WGS) entry which is preliminary data.</text>
</comment>
<proteinExistence type="predicted"/>
<sequence length="40" mass="4655">LKNGGTIRGTAKKYGLGMKTVQRIKNEIKRESEWSYNDKR</sequence>
<gene>
    <name evidence="1" type="ORF">Q604_UNBc4C00067G0001</name>
</gene>
<feature type="non-terminal residue" evidence="1">
    <location>
        <position position="1"/>
    </location>
</feature>
<dbReference type="EMBL" id="AZMM01018848">
    <property type="protein sequence ID" value="ETJ16328.1"/>
    <property type="molecule type" value="Genomic_DNA"/>
</dbReference>